<feature type="coiled-coil region" evidence="1">
    <location>
        <begin position="160"/>
        <end position="187"/>
    </location>
</feature>
<evidence type="ECO:0000313" key="2">
    <source>
        <dbReference type="EMBL" id="NBZ86708.1"/>
    </source>
</evidence>
<gene>
    <name evidence="2" type="ORF">GV832_03875</name>
</gene>
<evidence type="ECO:0000256" key="1">
    <source>
        <dbReference type="SAM" id="Coils"/>
    </source>
</evidence>
<dbReference type="RefSeq" id="WP_168773525.1">
    <property type="nucleotide sequence ID" value="NZ_JAABNR010000003.1"/>
</dbReference>
<evidence type="ECO:0000313" key="3">
    <source>
        <dbReference type="Proteomes" id="UP001193501"/>
    </source>
</evidence>
<name>A0AAE4Y8N3_9RHOB</name>
<comment type="caution">
    <text evidence="2">The sequence shown here is derived from an EMBL/GenBank/DDBJ whole genome shotgun (WGS) entry which is preliminary data.</text>
</comment>
<organism evidence="2 3">
    <name type="scientific">Stagnihabitans tardus</name>
    <dbReference type="NCBI Taxonomy" id="2699202"/>
    <lineage>
        <taxon>Bacteria</taxon>
        <taxon>Pseudomonadati</taxon>
        <taxon>Pseudomonadota</taxon>
        <taxon>Alphaproteobacteria</taxon>
        <taxon>Rhodobacterales</taxon>
        <taxon>Paracoccaceae</taxon>
        <taxon>Stagnihabitans</taxon>
    </lineage>
</organism>
<dbReference type="EMBL" id="JAABNR010000003">
    <property type="protein sequence ID" value="NBZ86708.1"/>
    <property type="molecule type" value="Genomic_DNA"/>
</dbReference>
<sequence length="340" mass="34769">MAEPEVIEIKEEPKVEVPPPVVEKPKPAPRRSALWPVLGGVVAAGLGFGLAQVVPQGWPLQAPATDPGLAQAVEQVATLTAQVKELSAKLEAAQGLADRIAKLEAAPVVDLGALDQRLTALEARPTAQGASADPAALASLRAEVEAMKAQSAGVVSPEVQAQLDAQVKATADKLAQIEAQAKETAAEGVRQAALRQIAAAMDSGAPYIRAVVDLNDLPSVIAEHAATGLPSLPALQAAFPDAARAALEASLKADMGATWSERVKNFLRATTGARALTPQEGTDPDAVLSRAEAALAKGDVAGAVAELGALPEAGKAAMADWQALAQLRLDAEAALAPLME</sequence>
<dbReference type="Proteomes" id="UP001193501">
    <property type="component" value="Unassembled WGS sequence"/>
</dbReference>
<feature type="coiled-coil region" evidence="1">
    <location>
        <begin position="69"/>
        <end position="96"/>
    </location>
</feature>
<keyword evidence="3" id="KW-1185">Reference proteome</keyword>
<reference evidence="2" key="1">
    <citation type="submission" date="2020-01" db="EMBL/GenBank/DDBJ databases">
        <authorList>
            <person name="Chen W.-M."/>
        </authorList>
    </citation>
    <scope>NUCLEOTIDE SEQUENCE</scope>
    <source>
        <strain evidence="2">CYK-10</strain>
    </source>
</reference>
<evidence type="ECO:0008006" key="4">
    <source>
        <dbReference type="Google" id="ProtNLM"/>
    </source>
</evidence>
<accession>A0AAE4Y8N3</accession>
<proteinExistence type="predicted"/>
<keyword evidence="1" id="KW-0175">Coiled coil</keyword>
<protein>
    <recommendedName>
        <fullName evidence="4">Inner membrane protein</fullName>
    </recommendedName>
</protein>
<dbReference type="AlphaFoldDB" id="A0AAE4Y8N3"/>